<reference evidence="10 11" key="1">
    <citation type="submission" date="2016-10" db="EMBL/GenBank/DDBJ databases">
        <authorList>
            <person name="de Groot N.N."/>
        </authorList>
    </citation>
    <scope>NUCLEOTIDE SEQUENCE [LARGE SCALE GENOMIC DNA]</scope>
    <source>
        <strain evidence="10 11">DSM 9236</strain>
    </source>
</reference>
<keyword evidence="11" id="KW-1185">Reference proteome</keyword>
<dbReference type="InterPro" id="IPR023042">
    <property type="entry name" value="Peptidase_M17_leu_NH2_pept"/>
</dbReference>
<protein>
    <recommendedName>
        <fullName evidence="8">Probable cytosol aminopeptidase</fullName>
        <ecNumber evidence="8">3.4.11.1</ecNumber>
    </recommendedName>
    <alternativeName>
        <fullName evidence="8">Leucine aminopeptidase</fullName>
        <shortName evidence="8">LAP</shortName>
        <ecNumber evidence="8">3.4.11.10</ecNumber>
    </alternativeName>
    <alternativeName>
        <fullName evidence="8">Leucyl aminopeptidase</fullName>
    </alternativeName>
</protein>
<feature type="binding site" evidence="8">
    <location>
        <position position="371"/>
    </location>
    <ligand>
        <name>Mn(2+)</name>
        <dbReference type="ChEBI" id="CHEBI:29035"/>
        <label>2</label>
    </ligand>
</feature>
<dbReference type="SUPFAM" id="SSF52949">
    <property type="entry name" value="Macro domain-like"/>
    <property type="match status" value="1"/>
</dbReference>
<evidence type="ECO:0000256" key="1">
    <source>
        <dbReference type="ARBA" id="ARBA00000135"/>
    </source>
</evidence>
<keyword evidence="5 8" id="KW-0645">Protease</keyword>
<dbReference type="CDD" id="cd00433">
    <property type="entry name" value="Peptidase_M17"/>
    <property type="match status" value="1"/>
</dbReference>
<dbReference type="PROSITE" id="PS00631">
    <property type="entry name" value="CYTOSOL_AP"/>
    <property type="match status" value="1"/>
</dbReference>
<comment type="subcellular location">
    <subcellularLocation>
        <location evidence="8">Cytoplasm</location>
    </subcellularLocation>
</comment>
<keyword evidence="4 8" id="KW-0031">Aminopeptidase</keyword>
<dbReference type="PANTHER" id="PTHR11963">
    <property type="entry name" value="LEUCINE AMINOPEPTIDASE-RELATED"/>
    <property type="match status" value="1"/>
</dbReference>
<accession>A0A1I1YJ17</accession>
<feature type="binding site" evidence="8">
    <location>
        <position position="292"/>
    </location>
    <ligand>
        <name>Mn(2+)</name>
        <dbReference type="ChEBI" id="CHEBI:29035"/>
        <label>2</label>
    </ligand>
</feature>
<dbReference type="InterPro" id="IPR008283">
    <property type="entry name" value="Peptidase_M17_N"/>
</dbReference>
<evidence type="ECO:0000256" key="8">
    <source>
        <dbReference type="HAMAP-Rule" id="MF_00181"/>
    </source>
</evidence>
<feature type="binding site" evidence="8">
    <location>
        <position position="369"/>
    </location>
    <ligand>
        <name>Mn(2+)</name>
        <dbReference type="ChEBI" id="CHEBI:29035"/>
        <label>1</label>
    </ligand>
</feature>
<evidence type="ECO:0000256" key="3">
    <source>
        <dbReference type="ARBA" id="ARBA00009528"/>
    </source>
</evidence>
<feature type="binding site" evidence="8">
    <location>
        <position position="287"/>
    </location>
    <ligand>
        <name>Mn(2+)</name>
        <dbReference type="ChEBI" id="CHEBI:29035"/>
        <label>2</label>
    </ligand>
</feature>
<keyword evidence="8" id="KW-0464">Manganese</keyword>
<feature type="active site" evidence="8">
    <location>
        <position position="373"/>
    </location>
</feature>
<feature type="binding site" evidence="8">
    <location>
        <position position="371"/>
    </location>
    <ligand>
        <name>Mn(2+)</name>
        <dbReference type="ChEBI" id="CHEBI:29035"/>
        <label>1</label>
    </ligand>
</feature>
<comment type="similarity">
    <text evidence="3 8">Belongs to the peptidase M17 family.</text>
</comment>
<dbReference type="RefSeq" id="WP_093912805.1">
    <property type="nucleotide sequence ID" value="NZ_FONL01000002.1"/>
</dbReference>
<dbReference type="Gene3D" id="3.40.630.10">
    <property type="entry name" value="Zn peptidases"/>
    <property type="match status" value="1"/>
</dbReference>
<evidence type="ECO:0000256" key="2">
    <source>
        <dbReference type="ARBA" id="ARBA00000967"/>
    </source>
</evidence>
<evidence type="ECO:0000256" key="6">
    <source>
        <dbReference type="ARBA" id="ARBA00022801"/>
    </source>
</evidence>
<dbReference type="GO" id="GO:0030145">
    <property type="term" value="F:manganese ion binding"/>
    <property type="evidence" value="ECO:0007669"/>
    <property type="project" value="UniProtKB-UniRule"/>
</dbReference>
<keyword evidence="8" id="KW-0963">Cytoplasm</keyword>
<comment type="function">
    <text evidence="7 8">Presumably involved in the processing and regular turnover of intracellular proteins. Catalyzes the removal of unsubstituted N-terminal amino acids from various peptides.</text>
</comment>
<comment type="catalytic activity">
    <reaction evidence="2 8">
        <text>Release of an N-terminal amino acid, preferentially leucine, but not glutamic or aspartic acids.</text>
        <dbReference type="EC" id="3.4.11.10"/>
    </reaction>
</comment>
<comment type="cofactor">
    <cofactor evidence="8">
        <name>Mn(2+)</name>
        <dbReference type="ChEBI" id="CHEBI:29035"/>
    </cofactor>
    <text evidence="8">Binds 2 manganese ions per subunit.</text>
</comment>
<dbReference type="SUPFAM" id="SSF53187">
    <property type="entry name" value="Zn-dependent exopeptidases"/>
    <property type="match status" value="1"/>
</dbReference>
<dbReference type="NCBIfam" id="NF002073">
    <property type="entry name" value="PRK00913.1-2"/>
    <property type="match status" value="1"/>
</dbReference>
<gene>
    <name evidence="8" type="primary">pepA</name>
    <name evidence="10" type="ORF">SAMN05216245_102230</name>
</gene>
<dbReference type="Proteomes" id="UP000198896">
    <property type="component" value="Unassembled WGS sequence"/>
</dbReference>
<evidence type="ECO:0000256" key="4">
    <source>
        <dbReference type="ARBA" id="ARBA00022438"/>
    </source>
</evidence>
<evidence type="ECO:0000313" key="11">
    <source>
        <dbReference type="Proteomes" id="UP000198896"/>
    </source>
</evidence>
<dbReference type="Gene3D" id="3.40.220.10">
    <property type="entry name" value="Leucine Aminopeptidase, subunit E, domain 1"/>
    <property type="match status" value="1"/>
</dbReference>
<dbReference type="Pfam" id="PF02789">
    <property type="entry name" value="Peptidase_M17_N"/>
    <property type="match status" value="1"/>
</dbReference>
<evidence type="ECO:0000256" key="5">
    <source>
        <dbReference type="ARBA" id="ARBA00022670"/>
    </source>
</evidence>
<feature type="active site" evidence="8">
    <location>
        <position position="299"/>
    </location>
</feature>
<comment type="catalytic activity">
    <reaction evidence="1 8">
        <text>Release of an N-terminal amino acid, Xaa-|-Yaa-, in which Xaa is preferably Leu, but may be other amino acids including Pro although not Arg or Lys, and Yaa may be Pro. Amino acid amides and methyl esters are also readily hydrolyzed, but rates on arylamides are exceedingly low.</text>
        <dbReference type="EC" id="3.4.11.1"/>
    </reaction>
</comment>
<dbReference type="EC" id="3.4.11.10" evidence="8"/>
<name>A0A1I1YJ17_9FIRM</name>
<evidence type="ECO:0000313" key="10">
    <source>
        <dbReference type="EMBL" id="SFE19585.1"/>
    </source>
</evidence>
<dbReference type="GO" id="GO:0006508">
    <property type="term" value="P:proteolysis"/>
    <property type="evidence" value="ECO:0007669"/>
    <property type="project" value="UniProtKB-KW"/>
</dbReference>
<dbReference type="Pfam" id="PF00883">
    <property type="entry name" value="Peptidase_M17"/>
    <property type="match status" value="1"/>
</dbReference>
<dbReference type="PANTHER" id="PTHR11963:SF23">
    <property type="entry name" value="CYTOSOL AMINOPEPTIDASE"/>
    <property type="match status" value="1"/>
</dbReference>
<feature type="domain" description="Cytosol aminopeptidase" evidence="9">
    <location>
        <begin position="367"/>
        <end position="374"/>
    </location>
</feature>
<feature type="binding site" evidence="8">
    <location>
        <position position="310"/>
    </location>
    <ligand>
        <name>Mn(2+)</name>
        <dbReference type="ChEBI" id="CHEBI:29035"/>
        <label>2</label>
    </ligand>
</feature>
<dbReference type="AlphaFoldDB" id="A0A1I1YJ17"/>
<dbReference type="PRINTS" id="PR00481">
    <property type="entry name" value="LAMNOPPTDASE"/>
</dbReference>
<dbReference type="HAMAP" id="MF_00181">
    <property type="entry name" value="Cytosol_peptidase_M17"/>
    <property type="match status" value="1"/>
</dbReference>
<dbReference type="EC" id="3.4.11.1" evidence="8"/>
<dbReference type="OrthoDB" id="9809354at2"/>
<dbReference type="InterPro" id="IPR000819">
    <property type="entry name" value="Peptidase_M17_C"/>
</dbReference>
<proteinExistence type="inferred from homology"/>
<evidence type="ECO:0000259" key="9">
    <source>
        <dbReference type="PROSITE" id="PS00631"/>
    </source>
</evidence>
<evidence type="ECO:0000256" key="7">
    <source>
        <dbReference type="ARBA" id="ARBA00049972"/>
    </source>
</evidence>
<sequence length="518" mass="54196">MAQLITVKSAKENIECYEKAESVVLFLCRECADHIHMLSLPEEFYDAVAWQIKTQGYGFTDTGNITSVLLKTKAGFTRILFAGIGAGKACTPNHLRVAAGNAARELKKNKIREAVAAAPLLTNPKRGHYLKALAEGLLLGSYAFDKYKNKKVNGGAAALEINNTENAGVSGITPDSGENTSVTVFSAIENAGAIISEAEVVCNAICRARDLANEPGNVIYPETLAEEALQVAEEYNLGAEVLGVKEMQALGMGAILAVGAGSVREPRMITLKYANGGDKPFVAFVGKGITFDSGGISIKPSDGMGEMKDDMTGAAAVLGAMQAIAALKLPVNILGVMACAENMPSGSAQRPGDIIRAASGKTIEVDNTDAEGRLVLADAVWYACRKGAAQVVDIATLTGAVIIALGEHTSGIVSNTDGLAEEIKKAGHRVGEGWWQLPVVEEAEEMLRSSCADIKNSAGRPAGTITGGVFIGQFVDPGIPWAHLDIGGTSTAKKAEGHLPEGCTAFGTATLIEYARTL</sequence>
<dbReference type="GO" id="GO:0005737">
    <property type="term" value="C:cytoplasm"/>
    <property type="evidence" value="ECO:0007669"/>
    <property type="project" value="UniProtKB-SubCell"/>
</dbReference>
<organism evidence="10 11">
    <name type="scientific">Succiniclasticum ruminis DSM 9236</name>
    <dbReference type="NCBI Taxonomy" id="1123323"/>
    <lineage>
        <taxon>Bacteria</taxon>
        <taxon>Bacillati</taxon>
        <taxon>Bacillota</taxon>
        <taxon>Negativicutes</taxon>
        <taxon>Acidaminococcales</taxon>
        <taxon>Acidaminococcaceae</taxon>
        <taxon>Succiniclasticum</taxon>
    </lineage>
</organism>
<keyword evidence="8" id="KW-0479">Metal-binding</keyword>
<dbReference type="InterPro" id="IPR011356">
    <property type="entry name" value="Leucine_aapep/pepB"/>
</dbReference>
<keyword evidence="6 8" id="KW-0378">Hydrolase</keyword>
<dbReference type="GO" id="GO:0070006">
    <property type="term" value="F:metalloaminopeptidase activity"/>
    <property type="evidence" value="ECO:0007669"/>
    <property type="project" value="InterPro"/>
</dbReference>
<dbReference type="InterPro" id="IPR043472">
    <property type="entry name" value="Macro_dom-like"/>
</dbReference>
<feature type="binding site" evidence="8">
    <location>
        <position position="292"/>
    </location>
    <ligand>
        <name>Mn(2+)</name>
        <dbReference type="ChEBI" id="CHEBI:29035"/>
        <label>1</label>
    </ligand>
</feature>
<dbReference type="STRING" id="1123323.SAMN05216245_102230"/>
<dbReference type="EMBL" id="FONL01000002">
    <property type="protein sequence ID" value="SFE19585.1"/>
    <property type="molecule type" value="Genomic_DNA"/>
</dbReference>